<keyword evidence="1" id="KW-1133">Transmembrane helix</keyword>
<dbReference type="AlphaFoldDB" id="A0A4D5RWL5"/>
<name>A0A4D5RWL5_IXOSC</name>
<keyword evidence="1" id="KW-0472">Membrane</keyword>
<keyword evidence="1" id="KW-0812">Transmembrane</keyword>
<proteinExistence type="predicted"/>
<reference evidence="2" key="1">
    <citation type="submission" date="2019-04" db="EMBL/GenBank/DDBJ databases">
        <title>An insight into the mialome of Ixodes scapularis.</title>
        <authorList>
            <person name="Ribeiro J.M."/>
            <person name="Mather T.N."/>
            <person name="Karim S."/>
        </authorList>
    </citation>
    <scope>NUCLEOTIDE SEQUENCE</scope>
</reference>
<feature type="transmembrane region" description="Helical" evidence="1">
    <location>
        <begin position="111"/>
        <end position="135"/>
    </location>
</feature>
<evidence type="ECO:0000256" key="1">
    <source>
        <dbReference type="SAM" id="Phobius"/>
    </source>
</evidence>
<accession>A0A4D5RWL5</accession>
<organism evidence="2">
    <name type="scientific">Ixodes scapularis</name>
    <name type="common">Black-legged tick</name>
    <name type="synonym">Deer tick</name>
    <dbReference type="NCBI Taxonomy" id="6945"/>
    <lineage>
        <taxon>Eukaryota</taxon>
        <taxon>Metazoa</taxon>
        <taxon>Ecdysozoa</taxon>
        <taxon>Arthropoda</taxon>
        <taxon>Chelicerata</taxon>
        <taxon>Arachnida</taxon>
        <taxon>Acari</taxon>
        <taxon>Parasitiformes</taxon>
        <taxon>Ixodida</taxon>
        <taxon>Ixodoidea</taxon>
        <taxon>Ixodidae</taxon>
        <taxon>Ixodinae</taxon>
        <taxon>Ixodes</taxon>
    </lineage>
</organism>
<sequence length="136" mass="15574">MQTRTAWELAVQVCLWVAINVPPLKAELKCPPVIFQLFLWRALRFWTLYIYLSVSMVQRGCTMIALSLLASSNNYATSTFSIGSKYDFIHEQFAMSIIFNKAFCVRSFRQLVYSISFVCIVVFLKASLPLPVFAIL</sequence>
<evidence type="ECO:0000313" key="2">
    <source>
        <dbReference type="EMBL" id="MOY41710.1"/>
    </source>
</evidence>
<dbReference type="EMBL" id="GHJT01007739">
    <property type="protein sequence ID" value="MOY41710.1"/>
    <property type="molecule type" value="Transcribed_RNA"/>
</dbReference>
<protein>
    <submittedName>
        <fullName evidence="2">Uncharacterized protein</fullName>
    </submittedName>
</protein>